<gene>
    <name evidence="4" type="primary">bga</name>
    <name evidence="4" type="ORF">DSM106044_02705</name>
</gene>
<comment type="similarity">
    <text evidence="1 2">Belongs to the glycosyl hydrolase 35 family.</text>
</comment>
<dbReference type="RefSeq" id="WP_138002609.1">
    <property type="nucleotide sequence ID" value="NZ_QGQD01000055.1"/>
</dbReference>
<protein>
    <submittedName>
        <fullName evidence="4">Beta-galactosidase</fullName>
        <ecNumber evidence="4">3.2.1.23</ecNumber>
    </submittedName>
</protein>
<dbReference type="Gene3D" id="3.20.20.80">
    <property type="entry name" value="Glycosidases"/>
    <property type="match status" value="1"/>
</dbReference>
<dbReference type="Pfam" id="PF01301">
    <property type="entry name" value="Glyco_hydro_35"/>
    <property type="match status" value="1"/>
</dbReference>
<dbReference type="EMBL" id="QGQD01000055">
    <property type="protein sequence ID" value="TLD00397.1"/>
    <property type="molecule type" value="Genomic_DNA"/>
</dbReference>
<dbReference type="GO" id="GO:0004565">
    <property type="term" value="F:beta-galactosidase activity"/>
    <property type="evidence" value="ECO:0007669"/>
    <property type="project" value="UniProtKB-EC"/>
</dbReference>
<evidence type="ECO:0000313" key="5">
    <source>
        <dbReference type="Proteomes" id="UP000306509"/>
    </source>
</evidence>
<dbReference type="PANTHER" id="PTHR23421">
    <property type="entry name" value="BETA-GALACTOSIDASE RELATED"/>
    <property type="match status" value="1"/>
</dbReference>
<proteinExistence type="inferred from homology"/>
<dbReference type="AlphaFoldDB" id="A0A4U8Q6J2"/>
<name>A0A4U8Q6J2_9FIRM</name>
<evidence type="ECO:0000259" key="3">
    <source>
        <dbReference type="Pfam" id="PF01301"/>
    </source>
</evidence>
<dbReference type="GO" id="GO:0005975">
    <property type="term" value="P:carbohydrate metabolic process"/>
    <property type="evidence" value="ECO:0007669"/>
    <property type="project" value="InterPro"/>
</dbReference>
<dbReference type="SUPFAM" id="SSF51445">
    <property type="entry name" value="(Trans)glycosidases"/>
    <property type="match status" value="1"/>
</dbReference>
<evidence type="ECO:0000313" key="4">
    <source>
        <dbReference type="EMBL" id="TLD00397.1"/>
    </source>
</evidence>
<evidence type="ECO:0000256" key="2">
    <source>
        <dbReference type="RuleBase" id="RU003679"/>
    </source>
</evidence>
<sequence length="762" mass="87265">MHYRIDISHNREKEIYALSNHFGGTSPNKDELSFTNYYMEINHKPFFGISGEFHFSRCSDIYWEDEILKMKMGGINVISTYIFWIHHEEQEGKFCFAGRRDLRKFILLCKKHGMYVIVRIGPFDHGEVRNGGFPDWLYGKPFEARMLNEGFLYYTKRLYDRLAKEMEGLYYKDQGPIIAAQIDNEYEHSSAPWEITTGVSNEWVFAGNEGDAYMLELKKMAQESGIIVPFYTCTAWGGAAAPSKEMMPLWGGYAYRPWIFYSHKGEHPATGEYIYRDHHNNEIPKTYNFEPGYPPESVPYACCEMGGGMTCSYHYRFLLPYESVDAMANIKMASGCNFLGYYMYKGGTNPKGEQGGFLNESQMPKLSYDYQAALGEFGQIRDSYKRLKLLHLFASSFESDLCTMQTALPGGAEQIAPEDTDTLRFAVRYNKNGGFLFINNFQDHVETKVKTEECVTVITKEGEIAFRSLSLAAGENCILPFHMQIEGRILKYATVQPITKLCLDGAYYYFFFTPEGMEGKYVWENGEEIKIPGQPIHSYRLEEDEKVIHLVTLSRKMAMDFYKANQNGNDMVLITDMAVLQDEYGIRFETGNCENRILAMPDGILENIEKTGKTVVQSKYPLFTEYRYRVEEKPKVKLLARQTGPTRYCIDLPGNLMESVKDAILKIDYTGDIGQAFINGEMISDNFCSGGIWEIGLKEFADSLKEHPLTIYITPIKKGVHVNVESAMAARMEQVDGITGMLHNVSIAWVYGKDCNFHRNTF</sequence>
<accession>A0A4U8Q6J2</accession>
<reference evidence="4 5" key="1">
    <citation type="journal article" date="2019" name="Anaerobe">
        <title>Detection of Robinsoniella peoriensis in multiple bone samples of a trauma patient.</title>
        <authorList>
            <person name="Schrottner P."/>
            <person name="Hartwich K."/>
            <person name="Bunk B."/>
            <person name="Schober I."/>
            <person name="Helbig S."/>
            <person name="Rudolph W.W."/>
            <person name="Gunzer F."/>
        </authorList>
    </citation>
    <scope>NUCLEOTIDE SEQUENCE [LARGE SCALE GENOMIC DNA]</scope>
    <source>
        <strain evidence="4 5">DSM 106044</strain>
    </source>
</reference>
<dbReference type="InterPro" id="IPR017853">
    <property type="entry name" value="GH"/>
</dbReference>
<dbReference type="Proteomes" id="UP000306509">
    <property type="component" value="Unassembled WGS sequence"/>
</dbReference>
<keyword evidence="4" id="KW-0326">Glycosidase</keyword>
<feature type="domain" description="Glycoside hydrolase 35 catalytic" evidence="3">
    <location>
        <begin position="41"/>
        <end position="391"/>
    </location>
</feature>
<keyword evidence="5" id="KW-1185">Reference proteome</keyword>
<evidence type="ECO:0000256" key="1">
    <source>
        <dbReference type="ARBA" id="ARBA00009809"/>
    </source>
</evidence>
<keyword evidence="4" id="KW-0378">Hydrolase</keyword>
<organism evidence="4 5">
    <name type="scientific">Robinsoniella peoriensis</name>
    <dbReference type="NCBI Taxonomy" id="180332"/>
    <lineage>
        <taxon>Bacteria</taxon>
        <taxon>Bacillati</taxon>
        <taxon>Bacillota</taxon>
        <taxon>Clostridia</taxon>
        <taxon>Lachnospirales</taxon>
        <taxon>Lachnospiraceae</taxon>
        <taxon>Robinsoniella</taxon>
    </lineage>
</organism>
<dbReference type="InterPro" id="IPR001944">
    <property type="entry name" value="Glycoside_Hdrlase_35"/>
</dbReference>
<dbReference type="EC" id="3.2.1.23" evidence="4"/>
<dbReference type="InterPro" id="IPR031330">
    <property type="entry name" value="Gly_Hdrlase_35_cat"/>
</dbReference>
<dbReference type="STRING" id="180332.GCA_000797495_04069"/>
<comment type="caution">
    <text evidence="4">The sequence shown here is derived from an EMBL/GenBank/DDBJ whole genome shotgun (WGS) entry which is preliminary data.</text>
</comment>
<dbReference type="PRINTS" id="PR00742">
    <property type="entry name" value="GLHYDRLASE35"/>
</dbReference>